<feature type="compositionally biased region" description="Basic and acidic residues" evidence="1">
    <location>
        <begin position="125"/>
        <end position="145"/>
    </location>
</feature>
<sequence>MNTSEIFSLMSKTYQEVQAADCYTREKSYRFKVQQILRERYGLVLSDADYDAMLPLMKKKHGGVLKKPVLIKRDRDAPKPANDESLPTVRKRCYCCAHTGGFDRTKTNNNNQTVYNRLYEQRRKPSEDLVDSIRQRSLDRTKSLTDKYSSPGGSAQSEPPSKKVLHPQSSVASPSTPVFERLYAERKQLNFKRLTDSERRTVYLAKKRAEMKRWEAERNKSSVSKADEDDDDNDSNVFSTASTERTDTPDQSHNFLKLVHDDYDWLDDDMSSVPTAEPFPPQTEQDVRGMVDYLQTKIQEVYLKQQNDKMD</sequence>
<feature type="compositionally biased region" description="Polar residues" evidence="1">
    <location>
        <begin position="146"/>
        <end position="159"/>
    </location>
</feature>
<reference evidence="2" key="1">
    <citation type="submission" date="2020-08" db="EMBL/GenBank/DDBJ databases">
        <title>Genome sequencing and assembly of the red palm weevil Rhynchophorus ferrugineus.</title>
        <authorList>
            <person name="Dias G.B."/>
            <person name="Bergman C.M."/>
            <person name="Manee M."/>
        </authorList>
    </citation>
    <scope>NUCLEOTIDE SEQUENCE</scope>
    <source>
        <strain evidence="2">AA-2017</strain>
        <tissue evidence="2">Whole larva</tissue>
    </source>
</reference>
<feature type="compositionally biased region" description="Basic and acidic residues" evidence="1">
    <location>
        <begin position="211"/>
        <end position="220"/>
    </location>
</feature>
<evidence type="ECO:0000256" key="1">
    <source>
        <dbReference type="SAM" id="MobiDB-lite"/>
    </source>
</evidence>
<dbReference type="EMBL" id="JAACXV010014518">
    <property type="protein sequence ID" value="KAF7266696.1"/>
    <property type="molecule type" value="Genomic_DNA"/>
</dbReference>
<evidence type="ECO:0000313" key="3">
    <source>
        <dbReference type="Proteomes" id="UP000625711"/>
    </source>
</evidence>
<gene>
    <name evidence="2" type="ORF">GWI33_020028</name>
</gene>
<dbReference type="Proteomes" id="UP000625711">
    <property type="component" value="Unassembled WGS sequence"/>
</dbReference>
<feature type="region of interest" description="Disordered" evidence="1">
    <location>
        <begin position="125"/>
        <end position="175"/>
    </location>
</feature>
<name>A0A834LZX2_RHYFE</name>
<organism evidence="2 3">
    <name type="scientific">Rhynchophorus ferrugineus</name>
    <name type="common">Red palm weevil</name>
    <name type="synonym">Curculio ferrugineus</name>
    <dbReference type="NCBI Taxonomy" id="354439"/>
    <lineage>
        <taxon>Eukaryota</taxon>
        <taxon>Metazoa</taxon>
        <taxon>Ecdysozoa</taxon>
        <taxon>Arthropoda</taxon>
        <taxon>Hexapoda</taxon>
        <taxon>Insecta</taxon>
        <taxon>Pterygota</taxon>
        <taxon>Neoptera</taxon>
        <taxon>Endopterygota</taxon>
        <taxon>Coleoptera</taxon>
        <taxon>Polyphaga</taxon>
        <taxon>Cucujiformia</taxon>
        <taxon>Curculionidae</taxon>
        <taxon>Dryophthorinae</taxon>
        <taxon>Rhynchophorus</taxon>
    </lineage>
</organism>
<dbReference type="AlphaFoldDB" id="A0A834LZX2"/>
<proteinExistence type="predicted"/>
<comment type="caution">
    <text evidence="2">The sequence shown here is derived from an EMBL/GenBank/DDBJ whole genome shotgun (WGS) entry which is preliminary data.</text>
</comment>
<protein>
    <submittedName>
        <fullName evidence="2">Uncharacterized protein</fullName>
    </submittedName>
</protein>
<dbReference type="OrthoDB" id="10671179at2759"/>
<evidence type="ECO:0000313" key="2">
    <source>
        <dbReference type="EMBL" id="KAF7266696.1"/>
    </source>
</evidence>
<accession>A0A834LZX2</accession>
<keyword evidence="3" id="KW-1185">Reference proteome</keyword>
<feature type="region of interest" description="Disordered" evidence="1">
    <location>
        <begin position="211"/>
        <end position="253"/>
    </location>
</feature>